<organism evidence="3 5">
    <name type="scientific">Mycolicibacter arupensis</name>
    <dbReference type="NCBI Taxonomy" id="342002"/>
    <lineage>
        <taxon>Bacteria</taxon>
        <taxon>Bacillati</taxon>
        <taxon>Actinomycetota</taxon>
        <taxon>Actinomycetes</taxon>
        <taxon>Mycobacteriales</taxon>
        <taxon>Mycobacteriaceae</taxon>
        <taxon>Mycolicibacter</taxon>
    </lineage>
</organism>
<dbReference type="InterPro" id="IPR011032">
    <property type="entry name" value="GroES-like_sf"/>
</dbReference>
<dbReference type="PANTHER" id="PTHR44054:SF1">
    <property type="entry name" value="SYNAPTIC VESICLE MEMBRANE PROTEIN VAT-1 HOMOLOG"/>
    <property type="match status" value="1"/>
</dbReference>
<dbReference type="SMART" id="SM00829">
    <property type="entry name" value="PKS_ER"/>
    <property type="match status" value="1"/>
</dbReference>
<dbReference type="RefSeq" id="WP_046190318.1">
    <property type="nucleotide sequence ID" value="NZ_JACKUJ010000045.1"/>
</dbReference>
<dbReference type="GO" id="GO:0008270">
    <property type="term" value="F:zinc ion binding"/>
    <property type="evidence" value="ECO:0007669"/>
    <property type="project" value="InterPro"/>
</dbReference>
<sequence length="334" mass="34923">MRVVVITKHGPPSVLQVQDRPEPALPASGQVRIGVRAAGVNFADHLARVGLYPDAPKLPAVVGYEVAGTIEAVGDGVDPARVGERVLAGTRFGGYAEIVNANAADTVPLPPSMSFEEGAAVPVNYATAWAALRGYGSLQPGERVLVHAAAGGVGIAAIQLAKAAGAIVHGTASPGKHGQLDALGIDRAIDYRRKDWWNGLPPYDLVLDGLGGTSLRRSMTLLRPGGRLVAYGLSSLQQGEKRSLLRAAPQALSMLRGFSLINQMEQSKTVIGLNMLRLWDDRGTLGPWITPLSDALSSGIAAPIVHAAVPFANAPEAHRILAARENVGKVVLVP</sequence>
<dbReference type="PROSITE" id="PS01162">
    <property type="entry name" value="QOR_ZETA_CRYSTAL"/>
    <property type="match status" value="1"/>
</dbReference>
<evidence type="ECO:0000313" key="5">
    <source>
        <dbReference type="Proteomes" id="UP000034416"/>
    </source>
</evidence>
<dbReference type="EMBL" id="LASW01000071">
    <property type="protein sequence ID" value="KKB98406.1"/>
    <property type="molecule type" value="Genomic_DNA"/>
</dbReference>
<dbReference type="InterPro" id="IPR013154">
    <property type="entry name" value="ADH-like_N"/>
</dbReference>
<dbReference type="Pfam" id="PF08240">
    <property type="entry name" value="ADH_N"/>
    <property type="match status" value="1"/>
</dbReference>
<protein>
    <submittedName>
        <fullName evidence="3">Oxidoreductase</fullName>
    </submittedName>
</protein>
<dbReference type="SUPFAM" id="SSF50129">
    <property type="entry name" value="GroES-like"/>
    <property type="match status" value="1"/>
</dbReference>
<evidence type="ECO:0000313" key="3">
    <source>
        <dbReference type="EMBL" id="KKB98406.1"/>
    </source>
</evidence>
<reference evidence="4 6" key="3">
    <citation type="submission" date="2016-12" db="EMBL/GenBank/DDBJ databases">
        <title>The new phylogeny of genus Mycobacterium.</title>
        <authorList>
            <person name="Tortoli E."/>
            <person name="Trovato A."/>
            <person name="Cirillo D.M."/>
        </authorList>
    </citation>
    <scope>NUCLEOTIDE SEQUENCE [LARGE SCALE GENOMIC DNA]</scope>
    <source>
        <strain evidence="4 6">DSM 44942</strain>
    </source>
</reference>
<dbReference type="AlphaFoldDB" id="A0A0F5MUN4"/>
<dbReference type="Gene3D" id="3.90.180.10">
    <property type="entry name" value="Medium-chain alcohol dehydrogenases, catalytic domain"/>
    <property type="match status" value="1"/>
</dbReference>
<evidence type="ECO:0000313" key="6">
    <source>
        <dbReference type="Proteomes" id="UP000192327"/>
    </source>
</evidence>
<evidence type="ECO:0000259" key="2">
    <source>
        <dbReference type="SMART" id="SM00829"/>
    </source>
</evidence>
<dbReference type="InterPro" id="IPR002364">
    <property type="entry name" value="Quin_OxRdtase/zeta-crystal_CS"/>
</dbReference>
<gene>
    <name evidence="4" type="ORF">BST15_11600</name>
    <name evidence="3" type="ORF">WR43_14540</name>
</gene>
<dbReference type="GO" id="GO:0016491">
    <property type="term" value="F:oxidoreductase activity"/>
    <property type="evidence" value="ECO:0007669"/>
    <property type="project" value="UniProtKB-KW"/>
</dbReference>
<dbReference type="Proteomes" id="UP000034416">
    <property type="component" value="Unassembled WGS sequence"/>
</dbReference>
<dbReference type="PANTHER" id="PTHR44054">
    <property type="entry name" value="SYNAPTIC VESICLE MEMBRANE PROTEIN VAT-1 HOMOLOG-LIKE"/>
    <property type="match status" value="1"/>
</dbReference>
<dbReference type="SUPFAM" id="SSF51735">
    <property type="entry name" value="NAD(P)-binding Rossmann-fold domains"/>
    <property type="match status" value="1"/>
</dbReference>
<dbReference type="InterPro" id="IPR020843">
    <property type="entry name" value="ER"/>
</dbReference>
<dbReference type="OrthoDB" id="4512359at2"/>
<dbReference type="Gene3D" id="3.40.50.720">
    <property type="entry name" value="NAD(P)-binding Rossmann-like Domain"/>
    <property type="match status" value="1"/>
</dbReference>
<keyword evidence="1" id="KW-0560">Oxidoreductase</keyword>
<name>A0A0F5MUN4_9MYCO</name>
<dbReference type="EMBL" id="MVHH01000021">
    <property type="protein sequence ID" value="OQZ96803.1"/>
    <property type="molecule type" value="Genomic_DNA"/>
</dbReference>
<dbReference type="InterPro" id="IPR052100">
    <property type="entry name" value="SV-ATPase_mito-regulator"/>
</dbReference>
<evidence type="ECO:0000313" key="4">
    <source>
        <dbReference type="EMBL" id="OQZ96803.1"/>
    </source>
</evidence>
<feature type="domain" description="Enoyl reductase (ER)" evidence="2">
    <location>
        <begin position="10"/>
        <end position="332"/>
    </location>
</feature>
<reference evidence="5" key="1">
    <citation type="submission" date="2015-04" db="EMBL/GenBank/DDBJ databases">
        <title>Genome sequence of Mycobacterium arupense GUC1.</title>
        <authorList>
            <person name="Greninger A.L."/>
            <person name="Cunningham G."/>
            <person name="Chiu C.Y."/>
            <person name="Miller S."/>
        </authorList>
    </citation>
    <scope>NUCLEOTIDE SEQUENCE [LARGE SCALE GENOMIC DNA]</scope>
    <source>
        <strain evidence="5">GUC1</strain>
    </source>
</reference>
<accession>A0A0F5MUN4</accession>
<evidence type="ECO:0000256" key="1">
    <source>
        <dbReference type="ARBA" id="ARBA00023002"/>
    </source>
</evidence>
<proteinExistence type="predicted"/>
<dbReference type="Pfam" id="PF13602">
    <property type="entry name" value="ADH_zinc_N_2"/>
    <property type="match status" value="1"/>
</dbReference>
<dbReference type="Proteomes" id="UP000192327">
    <property type="component" value="Unassembled WGS sequence"/>
</dbReference>
<comment type="caution">
    <text evidence="3">The sequence shown here is derived from an EMBL/GenBank/DDBJ whole genome shotgun (WGS) entry which is preliminary data.</text>
</comment>
<dbReference type="PATRIC" id="fig|342002.3.peg.3687"/>
<reference evidence="3" key="2">
    <citation type="submission" date="2015-04" db="EMBL/GenBank/DDBJ databases">
        <title>Genome sequence of Mycobacterium arupense strain GUC1.</title>
        <authorList>
            <person name="Greninger A.L."/>
            <person name="Cunningham G."/>
            <person name="Chiu C.Y."/>
            <person name="Miller S."/>
        </authorList>
    </citation>
    <scope>NUCLEOTIDE SEQUENCE</scope>
    <source>
        <strain evidence="3">GUC1</strain>
    </source>
</reference>
<dbReference type="InterPro" id="IPR036291">
    <property type="entry name" value="NAD(P)-bd_dom_sf"/>
</dbReference>
<keyword evidence="6" id="KW-1185">Reference proteome</keyword>
<dbReference type="STRING" id="342002.BST15_11600"/>